<evidence type="ECO:0008006" key="3">
    <source>
        <dbReference type="Google" id="ProtNLM"/>
    </source>
</evidence>
<evidence type="ECO:0000313" key="1">
    <source>
        <dbReference type="EMBL" id="KAJ8880505.1"/>
    </source>
</evidence>
<evidence type="ECO:0000313" key="2">
    <source>
        <dbReference type="Proteomes" id="UP001159363"/>
    </source>
</evidence>
<gene>
    <name evidence="1" type="ORF">PR048_016975</name>
</gene>
<protein>
    <recommendedName>
        <fullName evidence="3">Transposase</fullName>
    </recommendedName>
</protein>
<comment type="caution">
    <text evidence="1">The sequence shown here is derived from an EMBL/GenBank/DDBJ whole genome shotgun (WGS) entry which is preliminary data.</text>
</comment>
<proteinExistence type="predicted"/>
<accession>A0ABQ9H894</accession>
<sequence length="170" mass="19944">MLRLTAEQFHVFLLSRLQLAQFFLHAGQFDLVLFSHLLHFLCWLWTLPRIRGKHLVTLLLSCLDHCRQLLQLALILLPHQLHAALSSNIVETIQILKARNSVHRRSRNASKDNEHKPVVYMDETWINTPNVSMCWQSDVTEVYVNKSWTIPYYCACWWGDGIDSKRLSHL</sequence>
<organism evidence="1 2">
    <name type="scientific">Dryococelus australis</name>
    <dbReference type="NCBI Taxonomy" id="614101"/>
    <lineage>
        <taxon>Eukaryota</taxon>
        <taxon>Metazoa</taxon>
        <taxon>Ecdysozoa</taxon>
        <taxon>Arthropoda</taxon>
        <taxon>Hexapoda</taxon>
        <taxon>Insecta</taxon>
        <taxon>Pterygota</taxon>
        <taxon>Neoptera</taxon>
        <taxon>Polyneoptera</taxon>
        <taxon>Phasmatodea</taxon>
        <taxon>Verophasmatodea</taxon>
        <taxon>Anareolatae</taxon>
        <taxon>Phasmatidae</taxon>
        <taxon>Eurycanthinae</taxon>
        <taxon>Dryococelus</taxon>
    </lineage>
</organism>
<keyword evidence="2" id="KW-1185">Reference proteome</keyword>
<dbReference type="EMBL" id="JARBHB010000006">
    <property type="protein sequence ID" value="KAJ8880505.1"/>
    <property type="molecule type" value="Genomic_DNA"/>
</dbReference>
<name>A0ABQ9H894_9NEOP</name>
<reference evidence="1 2" key="1">
    <citation type="submission" date="2023-02" db="EMBL/GenBank/DDBJ databases">
        <title>LHISI_Scaffold_Assembly.</title>
        <authorList>
            <person name="Stuart O.P."/>
            <person name="Cleave R."/>
            <person name="Magrath M.J.L."/>
            <person name="Mikheyev A.S."/>
        </authorList>
    </citation>
    <scope>NUCLEOTIDE SEQUENCE [LARGE SCALE GENOMIC DNA]</scope>
    <source>
        <strain evidence="1">Daus_M_001</strain>
        <tissue evidence="1">Leg muscle</tissue>
    </source>
</reference>
<dbReference type="Proteomes" id="UP001159363">
    <property type="component" value="Chromosome 5"/>
</dbReference>